<protein>
    <submittedName>
        <fullName evidence="2">Uncharacterized protein</fullName>
    </submittedName>
</protein>
<organism evidence="2 3">
    <name type="scientific">Blattamonas nauphoetae</name>
    <dbReference type="NCBI Taxonomy" id="2049346"/>
    <lineage>
        <taxon>Eukaryota</taxon>
        <taxon>Metamonada</taxon>
        <taxon>Preaxostyla</taxon>
        <taxon>Oxymonadida</taxon>
        <taxon>Blattamonas</taxon>
    </lineage>
</organism>
<gene>
    <name evidence="2" type="ORF">BLNAU_12343</name>
</gene>
<evidence type="ECO:0000256" key="1">
    <source>
        <dbReference type="SAM" id="MobiDB-lite"/>
    </source>
</evidence>
<dbReference type="Proteomes" id="UP001281761">
    <property type="component" value="Unassembled WGS sequence"/>
</dbReference>
<name>A0ABQ9XME5_9EUKA</name>
<evidence type="ECO:0000313" key="2">
    <source>
        <dbReference type="EMBL" id="KAK2952694.1"/>
    </source>
</evidence>
<keyword evidence="3" id="KW-1185">Reference proteome</keyword>
<feature type="compositionally biased region" description="Basic and acidic residues" evidence="1">
    <location>
        <begin position="9"/>
        <end position="20"/>
    </location>
</feature>
<accession>A0ABQ9XME5</accession>
<sequence length="111" mass="12073">MRKPMVSHRSSERDGREEGWPARCRPSARRDDSLSLPLHPLLSSSHSLSPPVLVAVDVVPVDAVCSLPFCAACPPLRHRVVWVGADLQIGLGADLEACLTGTDRSVFAEKY</sequence>
<reference evidence="2 3" key="1">
    <citation type="journal article" date="2022" name="bioRxiv">
        <title>Genomics of Preaxostyla Flagellates Illuminates Evolutionary Transitions and the Path Towards Mitochondrial Loss.</title>
        <authorList>
            <person name="Novak L.V.F."/>
            <person name="Treitli S.C."/>
            <person name="Pyrih J."/>
            <person name="Halakuc P."/>
            <person name="Pipaliya S.V."/>
            <person name="Vacek V."/>
            <person name="Brzon O."/>
            <person name="Soukal P."/>
            <person name="Eme L."/>
            <person name="Dacks J.B."/>
            <person name="Karnkowska A."/>
            <person name="Elias M."/>
            <person name="Hampl V."/>
        </authorList>
    </citation>
    <scope>NUCLEOTIDE SEQUENCE [LARGE SCALE GENOMIC DNA]</scope>
    <source>
        <strain evidence="2">NAU3</strain>
        <tissue evidence="2">Gut</tissue>
    </source>
</reference>
<feature type="region of interest" description="Disordered" evidence="1">
    <location>
        <begin position="1"/>
        <end position="32"/>
    </location>
</feature>
<dbReference type="EMBL" id="JARBJD010000100">
    <property type="protein sequence ID" value="KAK2952694.1"/>
    <property type="molecule type" value="Genomic_DNA"/>
</dbReference>
<proteinExistence type="predicted"/>
<comment type="caution">
    <text evidence="2">The sequence shown here is derived from an EMBL/GenBank/DDBJ whole genome shotgun (WGS) entry which is preliminary data.</text>
</comment>
<evidence type="ECO:0000313" key="3">
    <source>
        <dbReference type="Proteomes" id="UP001281761"/>
    </source>
</evidence>